<dbReference type="Proteomes" id="UP000735302">
    <property type="component" value="Unassembled WGS sequence"/>
</dbReference>
<evidence type="ECO:0000259" key="2">
    <source>
        <dbReference type="Pfam" id="PF00155"/>
    </source>
</evidence>
<protein>
    <submittedName>
        <fullName evidence="3">1-aminocyclopropane-1-carboxylate synthase-like protein</fullName>
    </submittedName>
</protein>
<dbReference type="GO" id="GO:0008483">
    <property type="term" value="F:transaminase activity"/>
    <property type="evidence" value="ECO:0007669"/>
    <property type="project" value="TreeGrafter"/>
</dbReference>
<feature type="domain" description="Aminotransferase class I/classII large" evidence="2">
    <location>
        <begin position="27"/>
        <end position="132"/>
    </location>
</feature>
<dbReference type="EMBL" id="BLXT01006043">
    <property type="protein sequence ID" value="GFO28459.1"/>
    <property type="molecule type" value="Genomic_DNA"/>
</dbReference>
<dbReference type="AlphaFoldDB" id="A0AAV4C7C8"/>
<dbReference type="InterPro" id="IPR015421">
    <property type="entry name" value="PyrdxlP-dep_Trfase_major"/>
</dbReference>
<reference evidence="3 4" key="1">
    <citation type="journal article" date="2021" name="Elife">
        <title>Chloroplast acquisition without the gene transfer in kleptoplastic sea slugs, Plakobranchus ocellatus.</title>
        <authorList>
            <person name="Maeda T."/>
            <person name="Takahashi S."/>
            <person name="Yoshida T."/>
            <person name="Shimamura S."/>
            <person name="Takaki Y."/>
            <person name="Nagai Y."/>
            <person name="Toyoda A."/>
            <person name="Suzuki Y."/>
            <person name="Arimoto A."/>
            <person name="Ishii H."/>
            <person name="Satoh N."/>
            <person name="Nishiyama T."/>
            <person name="Hasebe M."/>
            <person name="Maruyama T."/>
            <person name="Minagawa J."/>
            <person name="Obokata J."/>
            <person name="Shigenobu S."/>
        </authorList>
    </citation>
    <scope>NUCLEOTIDE SEQUENCE [LARGE SCALE GENOMIC DNA]</scope>
</reference>
<dbReference type="InterPro" id="IPR004839">
    <property type="entry name" value="Aminotransferase_I/II_large"/>
</dbReference>
<evidence type="ECO:0000256" key="1">
    <source>
        <dbReference type="ARBA" id="ARBA00022898"/>
    </source>
</evidence>
<dbReference type="InterPro" id="IPR015424">
    <property type="entry name" value="PyrdxlP-dep_Trfase"/>
</dbReference>
<comment type="caution">
    <text evidence="3">The sequence shown here is derived from an EMBL/GenBank/DDBJ whole genome shotgun (WGS) entry which is preliminary data.</text>
</comment>
<name>A0AAV4C7C8_9GAST</name>
<sequence length="135" mass="15567">MLPRPYYFRLHFDFLDRARVRILPVRQPNPTPGRNRYALDVAELEAAFQQAVKQGKTVRAIHITNPSNPTGDVYTPQELTDLLHFAHRHKLHVIANELYGLSVCDPDVSFTSILALPHPDPLRVHFMWSFSKVEI</sequence>
<keyword evidence="4" id="KW-1185">Reference proteome</keyword>
<dbReference type="GO" id="GO:0030170">
    <property type="term" value="F:pyridoxal phosphate binding"/>
    <property type="evidence" value="ECO:0007669"/>
    <property type="project" value="InterPro"/>
</dbReference>
<keyword evidence="1" id="KW-0663">Pyridoxal phosphate</keyword>
<dbReference type="SUPFAM" id="SSF53383">
    <property type="entry name" value="PLP-dependent transferases"/>
    <property type="match status" value="1"/>
</dbReference>
<dbReference type="Gene3D" id="3.40.640.10">
    <property type="entry name" value="Type I PLP-dependent aspartate aminotransferase-like (Major domain)"/>
    <property type="match status" value="1"/>
</dbReference>
<gene>
    <name evidence="3" type="ORF">PoB_005496400</name>
</gene>
<dbReference type="Pfam" id="PF00155">
    <property type="entry name" value="Aminotran_1_2"/>
    <property type="match status" value="1"/>
</dbReference>
<organism evidence="3 4">
    <name type="scientific">Plakobranchus ocellatus</name>
    <dbReference type="NCBI Taxonomy" id="259542"/>
    <lineage>
        <taxon>Eukaryota</taxon>
        <taxon>Metazoa</taxon>
        <taxon>Spiralia</taxon>
        <taxon>Lophotrochozoa</taxon>
        <taxon>Mollusca</taxon>
        <taxon>Gastropoda</taxon>
        <taxon>Heterobranchia</taxon>
        <taxon>Euthyneura</taxon>
        <taxon>Panpulmonata</taxon>
        <taxon>Sacoglossa</taxon>
        <taxon>Placobranchoidea</taxon>
        <taxon>Plakobranchidae</taxon>
        <taxon>Plakobranchus</taxon>
    </lineage>
</organism>
<evidence type="ECO:0000313" key="4">
    <source>
        <dbReference type="Proteomes" id="UP000735302"/>
    </source>
</evidence>
<evidence type="ECO:0000313" key="3">
    <source>
        <dbReference type="EMBL" id="GFO28459.1"/>
    </source>
</evidence>
<dbReference type="InterPro" id="IPR050478">
    <property type="entry name" value="Ethylene_sulfur-biosynth"/>
</dbReference>
<accession>A0AAV4C7C8</accession>
<proteinExistence type="predicted"/>
<dbReference type="PANTHER" id="PTHR43795">
    <property type="entry name" value="BIFUNCTIONAL ASPARTATE AMINOTRANSFERASE AND GLUTAMATE/ASPARTATE-PREPHENATE AMINOTRANSFERASE-RELATED"/>
    <property type="match status" value="1"/>
</dbReference>
<dbReference type="PANTHER" id="PTHR43795:SF39">
    <property type="entry name" value="AMINOTRANSFERASE CLASS I_CLASSII DOMAIN-CONTAINING PROTEIN"/>
    <property type="match status" value="1"/>
</dbReference>
<dbReference type="GO" id="GO:0006520">
    <property type="term" value="P:amino acid metabolic process"/>
    <property type="evidence" value="ECO:0007669"/>
    <property type="project" value="TreeGrafter"/>
</dbReference>